<dbReference type="InterPro" id="IPR003661">
    <property type="entry name" value="HisK_dim/P_dom"/>
</dbReference>
<feature type="transmembrane region" description="Helical" evidence="11">
    <location>
        <begin position="9"/>
        <end position="31"/>
    </location>
</feature>
<feature type="domain" description="HAMP" evidence="13">
    <location>
        <begin position="165"/>
        <end position="217"/>
    </location>
</feature>
<dbReference type="SMART" id="SM00388">
    <property type="entry name" value="HisKA"/>
    <property type="match status" value="1"/>
</dbReference>
<feature type="domain" description="Histidine kinase" evidence="12">
    <location>
        <begin position="225"/>
        <end position="439"/>
    </location>
</feature>
<keyword evidence="7 14" id="KW-0418">Kinase</keyword>
<keyword evidence="15" id="KW-1185">Reference proteome</keyword>
<dbReference type="SUPFAM" id="SSF55874">
    <property type="entry name" value="ATPase domain of HSP90 chaperone/DNA topoisomerase II/histidine kinase"/>
    <property type="match status" value="1"/>
</dbReference>
<keyword evidence="4" id="KW-0597">Phosphoprotein</keyword>
<evidence type="ECO:0000259" key="13">
    <source>
        <dbReference type="PROSITE" id="PS50885"/>
    </source>
</evidence>
<dbReference type="CDD" id="cd00075">
    <property type="entry name" value="HATPase"/>
    <property type="match status" value="1"/>
</dbReference>
<sequence>MKSLKTRIIVWLTVLWVIGITIDAFSSYWLARKHIDELLDTHLQGAAVWLSAGKVGAIGSHGPPQHSLDGFVGQIWVRGLADPTDNTDPEVIFNRQAQQGYSVQNINGQPYRVYTLRKDQGEMVYQVGQPVAFREDTAKQAGLESLLPTLLRLGLIWLTIPLVVNTAFAPLSRAAMRAEKVGVGRLQPIDVSNAPQEVKPFADSINRMIARLQVGIDAEKRFIADAAHELRTPIAALQLRVDNMANAPDAATRAEREQELREAIVRSSTMIRQLLALARADAQFEPGATESVDVRQLIQKLVADLWPVADSRAVDLGVKQFEPAFVQAREGELRMAVRNLVENALRYTPDGGTIDIDVFQQAGNVVVRVTDTGPGIPEASIERVFDRFYRLQSDHVEGSGLGLSIVKSVIEKYQGTVTLENRTDGVSGLKATIVLPGIEVAQKAEREETVAGEV</sequence>
<evidence type="ECO:0000313" key="14">
    <source>
        <dbReference type="EMBL" id="MBM7124521.1"/>
    </source>
</evidence>
<evidence type="ECO:0000259" key="12">
    <source>
        <dbReference type="PROSITE" id="PS50109"/>
    </source>
</evidence>
<evidence type="ECO:0000256" key="6">
    <source>
        <dbReference type="ARBA" id="ARBA00022692"/>
    </source>
</evidence>
<keyword evidence="8 11" id="KW-1133">Transmembrane helix</keyword>
<dbReference type="CDD" id="cd00082">
    <property type="entry name" value="HisKA"/>
    <property type="match status" value="1"/>
</dbReference>
<dbReference type="InterPro" id="IPR005467">
    <property type="entry name" value="His_kinase_dom"/>
</dbReference>
<keyword evidence="6 11" id="KW-0812">Transmembrane</keyword>
<evidence type="ECO:0000256" key="5">
    <source>
        <dbReference type="ARBA" id="ARBA00022679"/>
    </source>
</evidence>
<dbReference type="SUPFAM" id="SSF47384">
    <property type="entry name" value="Homodimeric domain of signal transducing histidine kinase"/>
    <property type="match status" value="1"/>
</dbReference>
<comment type="caution">
    <text evidence="14">The sequence shown here is derived from an EMBL/GenBank/DDBJ whole genome shotgun (WGS) entry which is preliminary data.</text>
</comment>
<dbReference type="InterPro" id="IPR004358">
    <property type="entry name" value="Sig_transdc_His_kin-like_C"/>
</dbReference>
<dbReference type="PROSITE" id="PS50109">
    <property type="entry name" value="HIS_KIN"/>
    <property type="match status" value="1"/>
</dbReference>
<organism evidence="14 15">
    <name type="scientific">Dyella flava</name>
    <dbReference type="NCBI Taxonomy" id="1920170"/>
    <lineage>
        <taxon>Bacteria</taxon>
        <taxon>Pseudomonadati</taxon>
        <taxon>Pseudomonadota</taxon>
        <taxon>Gammaproteobacteria</taxon>
        <taxon>Lysobacterales</taxon>
        <taxon>Rhodanobacteraceae</taxon>
        <taxon>Dyella</taxon>
    </lineage>
</organism>
<dbReference type="EMBL" id="JADIKE010000027">
    <property type="protein sequence ID" value="MBM7124521.1"/>
    <property type="molecule type" value="Genomic_DNA"/>
</dbReference>
<keyword evidence="10 11" id="KW-0472">Membrane</keyword>
<evidence type="ECO:0000256" key="2">
    <source>
        <dbReference type="ARBA" id="ARBA00004141"/>
    </source>
</evidence>
<dbReference type="GO" id="GO:0016301">
    <property type="term" value="F:kinase activity"/>
    <property type="evidence" value="ECO:0007669"/>
    <property type="project" value="UniProtKB-KW"/>
</dbReference>
<dbReference type="PROSITE" id="PS50885">
    <property type="entry name" value="HAMP"/>
    <property type="match status" value="1"/>
</dbReference>
<keyword evidence="5" id="KW-0808">Transferase</keyword>
<evidence type="ECO:0000256" key="11">
    <source>
        <dbReference type="SAM" id="Phobius"/>
    </source>
</evidence>
<dbReference type="InterPro" id="IPR050428">
    <property type="entry name" value="TCS_sensor_his_kinase"/>
</dbReference>
<accession>A0ABS2JZU3</accession>
<dbReference type="InterPro" id="IPR036890">
    <property type="entry name" value="HATPase_C_sf"/>
</dbReference>
<dbReference type="PANTHER" id="PTHR45436:SF15">
    <property type="entry name" value="SENSOR HISTIDINE KINASE CUSS"/>
    <property type="match status" value="1"/>
</dbReference>
<dbReference type="Gene3D" id="3.30.565.10">
    <property type="entry name" value="Histidine kinase-like ATPase, C-terminal domain"/>
    <property type="match status" value="1"/>
</dbReference>
<reference evidence="14" key="1">
    <citation type="submission" date="2020-10" db="EMBL/GenBank/DDBJ databases">
        <title>Phylogeny of dyella-like bacteria.</title>
        <authorList>
            <person name="Fu J."/>
        </authorList>
    </citation>
    <scope>NUCLEOTIDE SEQUENCE</scope>
    <source>
        <strain evidence="14">DHOC52</strain>
    </source>
</reference>
<evidence type="ECO:0000256" key="8">
    <source>
        <dbReference type="ARBA" id="ARBA00022989"/>
    </source>
</evidence>
<dbReference type="InterPro" id="IPR036097">
    <property type="entry name" value="HisK_dim/P_sf"/>
</dbReference>
<evidence type="ECO:0000313" key="15">
    <source>
        <dbReference type="Proteomes" id="UP001430149"/>
    </source>
</evidence>
<evidence type="ECO:0000256" key="7">
    <source>
        <dbReference type="ARBA" id="ARBA00022777"/>
    </source>
</evidence>
<evidence type="ECO:0000256" key="9">
    <source>
        <dbReference type="ARBA" id="ARBA00023012"/>
    </source>
</evidence>
<dbReference type="Proteomes" id="UP001430149">
    <property type="component" value="Unassembled WGS sequence"/>
</dbReference>
<comment type="subcellular location">
    <subcellularLocation>
        <location evidence="2">Membrane</location>
        <topology evidence="2">Multi-pass membrane protein</topology>
    </subcellularLocation>
</comment>
<dbReference type="SMART" id="SM00387">
    <property type="entry name" value="HATPase_c"/>
    <property type="match status" value="1"/>
</dbReference>
<evidence type="ECO:0000256" key="10">
    <source>
        <dbReference type="ARBA" id="ARBA00023136"/>
    </source>
</evidence>
<comment type="catalytic activity">
    <reaction evidence="1">
        <text>ATP + protein L-histidine = ADP + protein N-phospho-L-histidine.</text>
        <dbReference type="EC" id="2.7.13.3"/>
    </reaction>
</comment>
<protein>
    <recommendedName>
        <fullName evidence="3">histidine kinase</fullName>
        <ecNumber evidence="3">2.7.13.3</ecNumber>
    </recommendedName>
</protein>
<gene>
    <name evidence="14" type="ORF">ISP19_03940</name>
</gene>
<keyword evidence="9" id="KW-0902">Two-component regulatory system</keyword>
<dbReference type="InterPro" id="IPR003594">
    <property type="entry name" value="HATPase_dom"/>
</dbReference>
<name>A0ABS2JZU3_9GAMM</name>
<evidence type="ECO:0000256" key="1">
    <source>
        <dbReference type="ARBA" id="ARBA00000085"/>
    </source>
</evidence>
<dbReference type="Pfam" id="PF02518">
    <property type="entry name" value="HATPase_c"/>
    <property type="match status" value="1"/>
</dbReference>
<evidence type="ECO:0000256" key="3">
    <source>
        <dbReference type="ARBA" id="ARBA00012438"/>
    </source>
</evidence>
<dbReference type="PRINTS" id="PR00344">
    <property type="entry name" value="BCTRLSENSOR"/>
</dbReference>
<evidence type="ECO:0000256" key="4">
    <source>
        <dbReference type="ARBA" id="ARBA00022553"/>
    </source>
</evidence>
<dbReference type="Gene3D" id="1.10.287.130">
    <property type="match status" value="1"/>
</dbReference>
<dbReference type="EC" id="2.7.13.3" evidence="3"/>
<proteinExistence type="predicted"/>
<dbReference type="RefSeq" id="WP_204680041.1">
    <property type="nucleotide sequence ID" value="NZ_BSNR01000017.1"/>
</dbReference>
<dbReference type="PANTHER" id="PTHR45436">
    <property type="entry name" value="SENSOR HISTIDINE KINASE YKOH"/>
    <property type="match status" value="1"/>
</dbReference>
<dbReference type="Pfam" id="PF00512">
    <property type="entry name" value="HisKA"/>
    <property type="match status" value="1"/>
</dbReference>
<dbReference type="InterPro" id="IPR003660">
    <property type="entry name" value="HAMP_dom"/>
</dbReference>